<evidence type="ECO:0000313" key="3">
    <source>
        <dbReference type="Proteomes" id="UP000250235"/>
    </source>
</evidence>
<feature type="compositionally biased region" description="Basic and acidic residues" evidence="1">
    <location>
        <begin position="80"/>
        <end position="94"/>
    </location>
</feature>
<dbReference type="Proteomes" id="UP000250235">
    <property type="component" value="Unassembled WGS sequence"/>
</dbReference>
<accession>A0A2Z7BN57</accession>
<feature type="region of interest" description="Disordered" evidence="1">
    <location>
        <begin position="1"/>
        <end position="30"/>
    </location>
</feature>
<reference evidence="2 3" key="1">
    <citation type="journal article" date="2015" name="Proc. Natl. Acad. Sci. U.S.A.">
        <title>The resurrection genome of Boea hygrometrica: A blueprint for survival of dehydration.</title>
        <authorList>
            <person name="Xiao L."/>
            <person name="Yang G."/>
            <person name="Zhang L."/>
            <person name="Yang X."/>
            <person name="Zhao S."/>
            <person name="Ji Z."/>
            <person name="Zhou Q."/>
            <person name="Hu M."/>
            <person name="Wang Y."/>
            <person name="Chen M."/>
            <person name="Xu Y."/>
            <person name="Jin H."/>
            <person name="Xiao X."/>
            <person name="Hu G."/>
            <person name="Bao F."/>
            <person name="Hu Y."/>
            <person name="Wan P."/>
            <person name="Li L."/>
            <person name="Deng X."/>
            <person name="Kuang T."/>
            <person name="Xiang C."/>
            <person name="Zhu J.K."/>
            <person name="Oliver M.J."/>
            <person name="He Y."/>
        </authorList>
    </citation>
    <scope>NUCLEOTIDE SEQUENCE [LARGE SCALE GENOMIC DNA]</scope>
    <source>
        <strain evidence="3">cv. XS01</strain>
    </source>
</reference>
<proteinExistence type="predicted"/>
<evidence type="ECO:0000313" key="2">
    <source>
        <dbReference type="EMBL" id="KZV33371.1"/>
    </source>
</evidence>
<protein>
    <submittedName>
        <fullName evidence="2">Uncharacterized protein</fullName>
    </submittedName>
</protein>
<evidence type="ECO:0000256" key="1">
    <source>
        <dbReference type="SAM" id="MobiDB-lite"/>
    </source>
</evidence>
<feature type="compositionally biased region" description="Polar residues" evidence="1">
    <location>
        <begin position="54"/>
        <end position="63"/>
    </location>
</feature>
<gene>
    <name evidence="2" type="ORF">F511_13176</name>
</gene>
<sequence length="94" mass="10773">MPKLIQLRTTRSKSGSAKEETNWEGNQLENKISENQLRNQLVETSPEFSNQLGVLWSKSNQPEPSAGRRESAETSSKFSDQLKAKQFEHKYCED</sequence>
<dbReference type="AlphaFoldDB" id="A0A2Z7BN57"/>
<dbReference type="EMBL" id="KV005842">
    <property type="protein sequence ID" value="KZV33371.1"/>
    <property type="molecule type" value="Genomic_DNA"/>
</dbReference>
<keyword evidence="3" id="KW-1185">Reference proteome</keyword>
<feature type="region of interest" description="Disordered" evidence="1">
    <location>
        <begin position="54"/>
        <end position="94"/>
    </location>
</feature>
<organism evidence="2 3">
    <name type="scientific">Dorcoceras hygrometricum</name>
    <dbReference type="NCBI Taxonomy" id="472368"/>
    <lineage>
        <taxon>Eukaryota</taxon>
        <taxon>Viridiplantae</taxon>
        <taxon>Streptophyta</taxon>
        <taxon>Embryophyta</taxon>
        <taxon>Tracheophyta</taxon>
        <taxon>Spermatophyta</taxon>
        <taxon>Magnoliopsida</taxon>
        <taxon>eudicotyledons</taxon>
        <taxon>Gunneridae</taxon>
        <taxon>Pentapetalae</taxon>
        <taxon>asterids</taxon>
        <taxon>lamiids</taxon>
        <taxon>Lamiales</taxon>
        <taxon>Gesneriaceae</taxon>
        <taxon>Didymocarpoideae</taxon>
        <taxon>Trichosporeae</taxon>
        <taxon>Loxocarpinae</taxon>
        <taxon>Dorcoceras</taxon>
    </lineage>
</organism>
<name>A0A2Z7BN57_9LAMI</name>